<gene>
    <name evidence="1" type="ORF">UFOPK3167_00414</name>
</gene>
<accession>A0A6J6ZSZ4</accession>
<dbReference type="Gene3D" id="3.40.50.150">
    <property type="entry name" value="Vaccinia Virus protein VP39"/>
    <property type="match status" value="1"/>
</dbReference>
<name>A0A6J6ZSZ4_9ZZZZ</name>
<proteinExistence type="predicted"/>
<dbReference type="Pfam" id="PF13489">
    <property type="entry name" value="Methyltransf_23"/>
    <property type="match status" value="1"/>
</dbReference>
<protein>
    <submittedName>
        <fullName evidence="1">Unannotated protein</fullName>
    </submittedName>
</protein>
<dbReference type="SUPFAM" id="SSF53335">
    <property type="entry name" value="S-adenosyl-L-methionine-dependent methyltransferases"/>
    <property type="match status" value="1"/>
</dbReference>
<evidence type="ECO:0000313" key="1">
    <source>
        <dbReference type="EMBL" id="CAB4823097.1"/>
    </source>
</evidence>
<organism evidence="1">
    <name type="scientific">freshwater metagenome</name>
    <dbReference type="NCBI Taxonomy" id="449393"/>
    <lineage>
        <taxon>unclassified sequences</taxon>
        <taxon>metagenomes</taxon>
        <taxon>ecological metagenomes</taxon>
    </lineage>
</organism>
<dbReference type="InterPro" id="IPR036075">
    <property type="entry name" value="ARMT-1-like_metal-bd_sf"/>
</dbReference>
<dbReference type="SUPFAM" id="SSF111321">
    <property type="entry name" value="AF1104-like"/>
    <property type="match status" value="1"/>
</dbReference>
<dbReference type="EMBL" id="CAFABF010000011">
    <property type="protein sequence ID" value="CAB4823097.1"/>
    <property type="molecule type" value="Genomic_DNA"/>
</dbReference>
<dbReference type="InterPro" id="IPR029063">
    <property type="entry name" value="SAM-dependent_MTases_sf"/>
</dbReference>
<reference evidence="1" key="1">
    <citation type="submission" date="2020-05" db="EMBL/GenBank/DDBJ databases">
        <authorList>
            <person name="Chiriac C."/>
            <person name="Salcher M."/>
            <person name="Ghai R."/>
            <person name="Kavagutti S V."/>
        </authorList>
    </citation>
    <scope>NUCLEOTIDE SEQUENCE</scope>
</reference>
<sequence>MNNNLREICPVCNSKLRRRKKMELYLECIGCRCLVTTIVYSEEQIRDYYSAYKTDAIESIGDDIRNRISGKIIELTKISGAGNFYDFGFLSGIYLVEAQKLGLKCFGYEYSDHLNERIKELGVVIESDSELHSPNSEKMDIFIVIETLEHLINPTETLKTARARLRNGGVLYMTTPNARSLNRKILAGKWSVFNPPEHLVIFSRESIRKTLTELGFSDIQILTTGFNPHDFISNIRKTSTLENSNFSYEGVKRTNMSRKLISLAERAIFIKYLFRLINRCLVVSGQGDSLKISAVK</sequence>
<dbReference type="AlphaFoldDB" id="A0A6J6ZSZ4"/>
<dbReference type="PANTHER" id="PTHR43861">
    <property type="entry name" value="TRANS-ACONITATE 2-METHYLTRANSFERASE-RELATED"/>
    <property type="match status" value="1"/>
</dbReference>